<evidence type="ECO:0000256" key="4">
    <source>
        <dbReference type="ARBA" id="ARBA00022461"/>
    </source>
</evidence>
<evidence type="ECO:0000256" key="5">
    <source>
        <dbReference type="ARBA" id="ARBA00022692"/>
    </source>
</evidence>
<feature type="region of interest" description="Disordered" evidence="13">
    <location>
        <begin position="406"/>
        <end position="451"/>
    </location>
</feature>
<keyword evidence="7" id="KW-0915">Sodium</keyword>
<evidence type="ECO:0000256" key="6">
    <source>
        <dbReference type="ARBA" id="ARBA00022989"/>
    </source>
</evidence>
<dbReference type="AlphaFoldDB" id="A0A423SIT6"/>
<evidence type="ECO:0000256" key="13">
    <source>
        <dbReference type="SAM" id="MobiDB-lite"/>
    </source>
</evidence>
<dbReference type="Proteomes" id="UP000283509">
    <property type="component" value="Unassembled WGS sequence"/>
</dbReference>
<dbReference type="Gene3D" id="1.10.287.770">
    <property type="entry name" value="YojJ-like"/>
    <property type="match status" value="3"/>
</dbReference>
<comment type="similarity">
    <text evidence="2 12">Belongs to the amiloride-sensitive sodium channel (TC 1.A.6) family.</text>
</comment>
<feature type="compositionally biased region" description="Polar residues" evidence="13">
    <location>
        <begin position="408"/>
        <end position="434"/>
    </location>
</feature>
<evidence type="ECO:0000256" key="9">
    <source>
        <dbReference type="ARBA" id="ARBA00023136"/>
    </source>
</evidence>
<evidence type="ECO:0000256" key="12">
    <source>
        <dbReference type="RuleBase" id="RU000679"/>
    </source>
</evidence>
<organism evidence="15 16">
    <name type="scientific">Penaeus vannamei</name>
    <name type="common">Whiteleg shrimp</name>
    <name type="synonym">Litopenaeus vannamei</name>
    <dbReference type="NCBI Taxonomy" id="6689"/>
    <lineage>
        <taxon>Eukaryota</taxon>
        <taxon>Metazoa</taxon>
        <taxon>Ecdysozoa</taxon>
        <taxon>Arthropoda</taxon>
        <taxon>Crustacea</taxon>
        <taxon>Multicrustacea</taxon>
        <taxon>Malacostraca</taxon>
        <taxon>Eumalacostraca</taxon>
        <taxon>Eucarida</taxon>
        <taxon>Decapoda</taxon>
        <taxon>Dendrobranchiata</taxon>
        <taxon>Penaeoidea</taxon>
        <taxon>Penaeidae</taxon>
        <taxon>Penaeus</taxon>
    </lineage>
</organism>
<keyword evidence="8 12" id="KW-0406">Ion transport</keyword>
<dbReference type="PRINTS" id="PR01078">
    <property type="entry name" value="AMINACHANNEL"/>
</dbReference>
<accession>A0A423SIT6</accession>
<evidence type="ECO:0000256" key="2">
    <source>
        <dbReference type="ARBA" id="ARBA00007193"/>
    </source>
</evidence>
<keyword evidence="9 14" id="KW-0472">Membrane</keyword>
<dbReference type="PANTHER" id="PTHR11690">
    <property type="entry name" value="AMILORIDE-SENSITIVE SODIUM CHANNEL-RELATED"/>
    <property type="match status" value="1"/>
</dbReference>
<protein>
    <submittedName>
        <fullName evidence="15">Uncharacterized protein</fullName>
    </submittedName>
</protein>
<dbReference type="EMBL" id="QCYY01003334">
    <property type="protein sequence ID" value="ROT64049.1"/>
    <property type="molecule type" value="Genomic_DNA"/>
</dbReference>
<sequence>MSARLRRVEVLTAMASTALLLVQTGSNVGLWMREPLTSTYGIEEAPPVMPSVSVCPNPPFDIGALLGLGLNVSSDSAEELARRVEELEGVDVPLKEVWDKAAWPLGAVVRYAKVGGRMSEYAPWQVTAPGWRRSFTPLGPCLTFTPAEPAFVVELQMHGFPLKSCEFALNEEMDLEPCNTIESRCNTSCAWETFVYKVNNKLEYDNINLILHSPEDPPTISATKSVISRQEKVVAEIDVFVNSRRVERLGSATSACISDPAYSEAQCRQRCVEPCHPRALSRRPEHPTWNIANHQFACIRPVKDVESVEYQNLTDVHHRCLKECKPRCSDHLFTHFEINRVSYQAPPYFRVIIQHQTQYQTKIGEIKAYPLSRLLADLGGSLGLFLGLSLLSFWMMLVRRLQGHKTPASGSEASPNGSARQGPQAVSESKQNIQRAERCGDSLDSPALPEFSDDGEKRLSMKLWGWVGVMAMTVVMSAHIITAICAYIWQPAITLLSVDKTPQSFPQVTVCPDMPFKSQVLVEHGINTSDYGFLYVTRDRILHNLLQTLPGVWANNTAGVEVLWKEAARDVCEIVGSSVNFDCSKAKSNAILTTNNICYALTPSDVTGKILTLSMTYDDLAAEGEMLAWPLSSSKKKLWIAIPERGVQPVLIARHQTYAHEFREIRKFGTELMLTTLSVERVLPCQPLPYRRTPCLHQCQLEMAAREVGCTLPYIAVANLPACRTQEQYRNSIKYVVETQSHPFTTLNITATCNSRCPKECQTQYYHITQMQETEQQNDLSLRFSSDYKLNVKEYYSQSFTKLLCELGGIIGLYVGWSVMDGGEVLITVIKALHIRISRGFERRIMGLVKPSLIISCLLLAFVLWTERLYEYVWAHPYYTSYEIRAIRSRNFPSLTVCRWPPFNLSKLVDLGLQYDIQENCRDYGRFYRCSDGTTAVLGLPGLWSKPLDDVWEASAWHLSDLVTGYELDGKFFNITNEVADGRWRAVTTEQNRCFTFTPDDAGGLTSYAVILDTAYRGEKRPRFGNNTVNLLHSSLRQENEAHTLFRLHDAREQVYSFKRDDFTGEVDYHNSLSVEFDVDLTRVTTVPRPGRECEPSPHYTREVCVAQCQASLLAELIGCRLPYLTWSPLPLCNDSYQYRKFPRRIGNREVYKPFGGDEAEADAADASCHDDCLPACTWNHYRATVTTTGSYTKKVTVNAPRDALHDELTDSRFSQSTYDVVAEEDGYTWAQLLSDVGGVAGFMMGASLLFLLHGLLALIKKLFARPSN</sequence>
<keyword evidence="4 12" id="KW-0894">Sodium channel</keyword>
<gene>
    <name evidence="15" type="ORF">C7M84_018028</name>
</gene>
<keyword evidence="3 12" id="KW-0813">Transport</keyword>
<evidence type="ECO:0000256" key="3">
    <source>
        <dbReference type="ARBA" id="ARBA00022448"/>
    </source>
</evidence>
<reference evidence="15 16" key="1">
    <citation type="submission" date="2018-04" db="EMBL/GenBank/DDBJ databases">
        <authorList>
            <person name="Zhang X."/>
            <person name="Yuan J."/>
            <person name="Li F."/>
            <person name="Xiang J."/>
        </authorList>
    </citation>
    <scope>NUCLEOTIDE SEQUENCE [LARGE SCALE GENOMIC DNA]</scope>
    <source>
        <tissue evidence="15">Muscle</tissue>
    </source>
</reference>
<dbReference type="STRING" id="6689.A0A423SIT6"/>
<keyword evidence="11 12" id="KW-0407">Ion channel</keyword>
<evidence type="ECO:0000256" key="14">
    <source>
        <dbReference type="SAM" id="Phobius"/>
    </source>
</evidence>
<dbReference type="InterPro" id="IPR001873">
    <property type="entry name" value="ENaC"/>
</dbReference>
<proteinExistence type="inferred from homology"/>
<feature type="transmembrane region" description="Helical" evidence="14">
    <location>
        <begin position="378"/>
        <end position="397"/>
    </location>
</feature>
<evidence type="ECO:0000313" key="15">
    <source>
        <dbReference type="EMBL" id="ROT64049.1"/>
    </source>
</evidence>
<keyword evidence="5 12" id="KW-0812">Transmembrane</keyword>
<comment type="caution">
    <text evidence="15">The sequence shown here is derived from an EMBL/GenBank/DDBJ whole genome shotgun (WGS) entry which is preliminary data.</text>
</comment>
<dbReference type="GO" id="GO:0015280">
    <property type="term" value="F:ligand-gated sodium channel activity"/>
    <property type="evidence" value="ECO:0007669"/>
    <property type="project" value="TreeGrafter"/>
</dbReference>
<dbReference type="PANTHER" id="PTHR11690:SF300">
    <property type="entry name" value="PICKPOCKET PROTEIN 19"/>
    <property type="match status" value="1"/>
</dbReference>
<name>A0A423SIT6_PENVA</name>
<feature type="transmembrane region" description="Helical" evidence="14">
    <location>
        <begin position="1240"/>
        <end position="1260"/>
    </location>
</feature>
<reference evidence="15 16" key="2">
    <citation type="submission" date="2019-01" db="EMBL/GenBank/DDBJ databases">
        <title>The decoding of complex shrimp genome reveals the adaptation for benthos swimmer, frequently molting mechanism and breeding impact on genome.</title>
        <authorList>
            <person name="Sun Y."/>
            <person name="Gao Y."/>
            <person name="Yu Y."/>
        </authorList>
    </citation>
    <scope>NUCLEOTIDE SEQUENCE [LARGE SCALE GENOMIC DNA]</scope>
    <source>
        <tissue evidence="15">Muscle</tissue>
    </source>
</reference>
<evidence type="ECO:0000256" key="7">
    <source>
        <dbReference type="ARBA" id="ARBA00023053"/>
    </source>
</evidence>
<comment type="subcellular location">
    <subcellularLocation>
        <location evidence="1">Membrane</location>
        <topology evidence="1">Multi-pass membrane protein</topology>
    </subcellularLocation>
</comment>
<keyword evidence="6 14" id="KW-1133">Transmembrane helix</keyword>
<evidence type="ECO:0000256" key="8">
    <source>
        <dbReference type="ARBA" id="ARBA00023065"/>
    </source>
</evidence>
<keyword evidence="10 12" id="KW-0739">Sodium transport</keyword>
<dbReference type="Pfam" id="PF00858">
    <property type="entry name" value="ASC"/>
    <property type="match status" value="3"/>
</dbReference>
<evidence type="ECO:0000256" key="10">
    <source>
        <dbReference type="ARBA" id="ARBA00023201"/>
    </source>
</evidence>
<dbReference type="OrthoDB" id="6380356at2759"/>
<evidence type="ECO:0000256" key="11">
    <source>
        <dbReference type="ARBA" id="ARBA00023303"/>
    </source>
</evidence>
<evidence type="ECO:0000256" key="1">
    <source>
        <dbReference type="ARBA" id="ARBA00004141"/>
    </source>
</evidence>
<keyword evidence="16" id="KW-1185">Reference proteome</keyword>
<feature type="transmembrane region" description="Helical" evidence="14">
    <location>
        <begin position="463"/>
        <end position="489"/>
    </location>
</feature>
<evidence type="ECO:0000313" key="16">
    <source>
        <dbReference type="Proteomes" id="UP000283509"/>
    </source>
</evidence>
<dbReference type="GO" id="GO:0005886">
    <property type="term" value="C:plasma membrane"/>
    <property type="evidence" value="ECO:0007669"/>
    <property type="project" value="TreeGrafter"/>
</dbReference>